<evidence type="ECO:0000256" key="4">
    <source>
        <dbReference type="ARBA" id="ARBA00023136"/>
    </source>
</evidence>
<dbReference type="OrthoDB" id="8048523at2759"/>
<dbReference type="PANTHER" id="PTHR16201:SF34">
    <property type="entry name" value="LYSOSOMAL AMINO ACID TRANSPORTER 1"/>
    <property type="match status" value="1"/>
</dbReference>
<comment type="caution">
    <text evidence="8">The sequence shown here is derived from an EMBL/GenBank/DDBJ whole genome shotgun (WGS) entry which is preliminary data.</text>
</comment>
<evidence type="ECO:0000256" key="5">
    <source>
        <dbReference type="ARBA" id="ARBA00038039"/>
    </source>
</evidence>
<evidence type="ECO:0000256" key="6">
    <source>
        <dbReference type="ARBA" id="ARBA00050768"/>
    </source>
</evidence>
<evidence type="ECO:0000256" key="1">
    <source>
        <dbReference type="ARBA" id="ARBA00004141"/>
    </source>
</evidence>
<keyword evidence="4 7" id="KW-0472">Membrane</keyword>
<gene>
    <name evidence="8" type="ORF">DL89DRAFT_265333</name>
</gene>
<evidence type="ECO:0008006" key="10">
    <source>
        <dbReference type="Google" id="ProtNLM"/>
    </source>
</evidence>
<reference evidence="8 9" key="1">
    <citation type="submission" date="2016-07" db="EMBL/GenBank/DDBJ databases">
        <title>Pervasive Adenine N6-methylation of Active Genes in Fungi.</title>
        <authorList>
            <consortium name="DOE Joint Genome Institute"/>
            <person name="Mondo S.J."/>
            <person name="Dannebaum R.O."/>
            <person name="Kuo R.C."/>
            <person name="Labutti K."/>
            <person name="Haridas S."/>
            <person name="Kuo A."/>
            <person name="Salamov A."/>
            <person name="Ahrendt S.R."/>
            <person name="Lipzen A."/>
            <person name="Sullivan W."/>
            <person name="Andreopoulos W.B."/>
            <person name="Clum A."/>
            <person name="Lindquist E."/>
            <person name="Daum C."/>
            <person name="Ramamoorthy G.K."/>
            <person name="Gryganskyi A."/>
            <person name="Culley D."/>
            <person name="Magnuson J.K."/>
            <person name="James T.Y."/>
            <person name="O'Malley M.A."/>
            <person name="Stajich J.E."/>
            <person name="Spatafora J.W."/>
            <person name="Visel A."/>
            <person name="Grigoriev I.V."/>
        </authorList>
    </citation>
    <scope>NUCLEOTIDE SEQUENCE [LARGE SCALE GENOMIC DNA]</scope>
    <source>
        <strain evidence="8 9">ATCC 12442</strain>
    </source>
</reference>
<dbReference type="FunFam" id="1.20.1280.290:FF:000009">
    <property type="entry name" value="PQ loop repeat family protein"/>
    <property type="match status" value="1"/>
</dbReference>
<dbReference type="Pfam" id="PF04193">
    <property type="entry name" value="PQ-loop"/>
    <property type="match status" value="2"/>
</dbReference>
<dbReference type="Proteomes" id="UP000193922">
    <property type="component" value="Unassembled WGS sequence"/>
</dbReference>
<dbReference type="GO" id="GO:0015174">
    <property type="term" value="F:basic amino acid transmembrane transporter activity"/>
    <property type="evidence" value="ECO:0007669"/>
    <property type="project" value="TreeGrafter"/>
</dbReference>
<keyword evidence="3 7" id="KW-1133">Transmembrane helix</keyword>
<evidence type="ECO:0000256" key="2">
    <source>
        <dbReference type="ARBA" id="ARBA00022692"/>
    </source>
</evidence>
<feature type="transmembrane region" description="Helical" evidence="7">
    <location>
        <begin position="152"/>
        <end position="173"/>
    </location>
</feature>
<feature type="transmembrane region" description="Helical" evidence="7">
    <location>
        <begin position="27"/>
        <end position="49"/>
    </location>
</feature>
<accession>A0A1Y1WIQ4</accession>
<feature type="transmembrane region" description="Helical" evidence="7">
    <location>
        <begin position="219"/>
        <end position="240"/>
    </location>
</feature>
<dbReference type="EMBL" id="MCFD01000002">
    <property type="protein sequence ID" value="ORX73208.1"/>
    <property type="molecule type" value="Genomic_DNA"/>
</dbReference>
<keyword evidence="2 7" id="KW-0812">Transmembrane</keyword>
<evidence type="ECO:0000313" key="8">
    <source>
        <dbReference type="EMBL" id="ORX73208.1"/>
    </source>
</evidence>
<dbReference type="STRING" id="61395.A0A1Y1WIQ4"/>
<dbReference type="RefSeq" id="XP_040746548.1">
    <property type="nucleotide sequence ID" value="XM_040886619.1"/>
</dbReference>
<evidence type="ECO:0000256" key="7">
    <source>
        <dbReference type="SAM" id="Phobius"/>
    </source>
</evidence>
<protein>
    <recommendedName>
        <fullName evidence="10">PQ-loop-domain-containing protein</fullName>
    </recommendedName>
</protein>
<comment type="subcellular location">
    <subcellularLocation>
        <location evidence="1">Membrane</location>
        <topology evidence="1">Multi-pass membrane protein</topology>
    </subcellularLocation>
</comment>
<dbReference type="GO" id="GO:0000329">
    <property type="term" value="C:fungal-type vacuole membrane"/>
    <property type="evidence" value="ECO:0007669"/>
    <property type="project" value="TreeGrafter"/>
</dbReference>
<evidence type="ECO:0000256" key="3">
    <source>
        <dbReference type="ARBA" id="ARBA00022989"/>
    </source>
</evidence>
<dbReference type="InterPro" id="IPR006603">
    <property type="entry name" value="PQ-loop_rpt"/>
</dbReference>
<comment type="similarity">
    <text evidence="5">Belongs to the laat-1 family.</text>
</comment>
<feature type="transmembrane region" description="Helical" evidence="7">
    <location>
        <begin position="179"/>
        <end position="198"/>
    </location>
</feature>
<keyword evidence="9" id="KW-1185">Reference proteome</keyword>
<dbReference type="InterPro" id="IPR051415">
    <property type="entry name" value="LAAT-1"/>
</dbReference>
<proteinExistence type="inferred from homology"/>
<name>A0A1Y1WIQ4_9FUNG</name>
<feature type="transmembrane region" description="Helical" evidence="7">
    <location>
        <begin position="252"/>
        <end position="274"/>
    </location>
</feature>
<sequence>MWFAQTCPALEGQSAIWWLDRFFGTCIYSYTDAASSLLGTLTIGLWFVALLPQIYENWLRKSTDGLSTHFMFLWLIGDSMNTLGCIILKQRPFQIFLSSYFVVSGIILIIQYFLYRGNTPRLTEPAPDATEYTSLLPSSDDGRKMPWQRKSVWFMVAWVGGVALFWTVVRHWHVIGSSINMQAVGMAMAWGSTMFFHISRLPQLWLNWKRQSVEGLAKSMFMVTFSANGTYAISLIIIMATGDADVFRRSLAFLYGAIGSMLLDVFVLMQCYMFDRCAKPTHHLIEA</sequence>
<dbReference type="GO" id="GO:0034488">
    <property type="term" value="P:basic amino acid transmembrane export from vacuole"/>
    <property type="evidence" value="ECO:0007669"/>
    <property type="project" value="TreeGrafter"/>
</dbReference>
<dbReference type="SMART" id="SM00679">
    <property type="entry name" value="CTNS"/>
    <property type="match status" value="2"/>
</dbReference>
<dbReference type="AlphaFoldDB" id="A0A1Y1WIQ4"/>
<dbReference type="Gene3D" id="1.20.1280.290">
    <property type="match status" value="2"/>
</dbReference>
<dbReference type="GeneID" id="63803267"/>
<dbReference type="PANTHER" id="PTHR16201">
    <property type="entry name" value="SEVEN TRANSMEMBRANE PROTEIN 1-RELATED"/>
    <property type="match status" value="1"/>
</dbReference>
<evidence type="ECO:0000313" key="9">
    <source>
        <dbReference type="Proteomes" id="UP000193922"/>
    </source>
</evidence>
<comment type="catalytic activity">
    <reaction evidence="6">
        <text>L-histidine(out) + L-arginine(in) = L-histidine(in) + L-arginine(out)</text>
        <dbReference type="Rhea" id="RHEA:71063"/>
        <dbReference type="ChEBI" id="CHEBI:32682"/>
        <dbReference type="ChEBI" id="CHEBI:57595"/>
    </reaction>
</comment>
<feature type="transmembrane region" description="Helical" evidence="7">
    <location>
        <begin position="95"/>
        <end position="115"/>
    </location>
</feature>
<organism evidence="8 9">
    <name type="scientific">Linderina pennispora</name>
    <dbReference type="NCBI Taxonomy" id="61395"/>
    <lineage>
        <taxon>Eukaryota</taxon>
        <taxon>Fungi</taxon>
        <taxon>Fungi incertae sedis</taxon>
        <taxon>Zoopagomycota</taxon>
        <taxon>Kickxellomycotina</taxon>
        <taxon>Kickxellomycetes</taxon>
        <taxon>Kickxellales</taxon>
        <taxon>Kickxellaceae</taxon>
        <taxon>Linderina</taxon>
    </lineage>
</organism>
<feature type="transmembrane region" description="Helical" evidence="7">
    <location>
        <begin position="70"/>
        <end position="89"/>
    </location>
</feature>